<dbReference type="Pfam" id="PF07679">
    <property type="entry name" value="I-set"/>
    <property type="match status" value="3"/>
</dbReference>
<evidence type="ECO:0008006" key="18">
    <source>
        <dbReference type="Google" id="ProtNLM"/>
    </source>
</evidence>
<comment type="subcellular location">
    <subcellularLocation>
        <location evidence="1">Membrane</location>
        <topology evidence="1">Single-pass membrane protein</topology>
    </subcellularLocation>
</comment>
<reference evidence="16 17" key="1">
    <citation type="journal article" date="2022" name="Nat. Ecol. Evol.">
        <title>A masculinizing supergene underlies an exaggerated male reproductive morph in a spider.</title>
        <authorList>
            <person name="Hendrickx F."/>
            <person name="De Corte Z."/>
            <person name="Sonet G."/>
            <person name="Van Belleghem S.M."/>
            <person name="Kostlbacher S."/>
            <person name="Vangestel C."/>
        </authorList>
    </citation>
    <scope>NUCLEOTIDE SEQUENCE [LARGE SCALE GENOMIC DNA]</scope>
    <source>
        <strain evidence="16">W744_W776</strain>
    </source>
</reference>
<dbReference type="GO" id="GO:0050808">
    <property type="term" value="P:synapse organization"/>
    <property type="evidence" value="ECO:0007669"/>
    <property type="project" value="TreeGrafter"/>
</dbReference>
<dbReference type="FunFam" id="2.60.40.10:FF:000032">
    <property type="entry name" value="palladin isoform X1"/>
    <property type="match status" value="1"/>
</dbReference>
<feature type="active site" description="Proton acceptor" evidence="9">
    <location>
        <position position="920"/>
    </location>
</feature>
<dbReference type="GO" id="GO:0005886">
    <property type="term" value="C:plasma membrane"/>
    <property type="evidence" value="ECO:0007669"/>
    <property type="project" value="TreeGrafter"/>
</dbReference>
<evidence type="ECO:0000256" key="10">
    <source>
        <dbReference type="PIRSR" id="PIRSR000615-2"/>
    </source>
</evidence>
<evidence type="ECO:0000256" key="7">
    <source>
        <dbReference type="ARBA" id="ARBA00023180"/>
    </source>
</evidence>
<evidence type="ECO:0000256" key="6">
    <source>
        <dbReference type="ARBA" id="ARBA00023170"/>
    </source>
</evidence>
<dbReference type="Gene3D" id="1.10.510.10">
    <property type="entry name" value="Transferase(Phosphotransferase) domain 1"/>
    <property type="match status" value="1"/>
</dbReference>
<dbReference type="InterPro" id="IPR003598">
    <property type="entry name" value="Ig_sub2"/>
</dbReference>
<dbReference type="PIRSF" id="PIRSF000615">
    <property type="entry name" value="TyrPK_CSF1-R"/>
    <property type="match status" value="1"/>
</dbReference>
<evidence type="ECO:0000313" key="17">
    <source>
        <dbReference type="Proteomes" id="UP000827092"/>
    </source>
</evidence>
<dbReference type="InterPro" id="IPR008266">
    <property type="entry name" value="Tyr_kinase_AS"/>
</dbReference>
<keyword evidence="8" id="KW-0393">Immunoglobulin domain</keyword>
<dbReference type="GO" id="GO:0007156">
    <property type="term" value="P:homophilic cell adhesion via plasma membrane adhesion molecules"/>
    <property type="evidence" value="ECO:0007669"/>
    <property type="project" value="TreeGrafter"/>
</dbReference>
<dbReference type="Gene3D" id="3.30.200.20">
    <property type="entry name" value="Phosphorylase Kinase, domain 1"/>
    <property type="match status" value="1"/>
</dbReference>
<feature type="domain" description="Ig-like" evidence="15">
    <location>
        <begin position="401"/>
        <end position="491"/>
    </location>
</feature>
<dbReference type="GO" id="GO:0004672">
    <property type="term" value="F:protein kinase activity"/>
    <property type="evidence" value="ECO:0007669"/>
    <property type="project" value="InterPro"/>
</dbReference>
<dbReference type="SMART" id="SM00408">
    <property type="entry name" value="IGc2"/>
    <property type="match status" value="7"/>
</dbReference>
<evidence type="ECO:0000313" key="16">
    <source>
        <dbReference type="EMBL" id="KAG8181511.1"/>
    </source>
</evidence>
<feature type="domain" description="Ig-like" evidence="15">
    <location>
        <begin position="500"/>
        <end position="581"/>
    </location>
</feature>
<dbReference type="EMBL" id="JAFNEN010000511">
    <property type="protein sequence ID" value="KAG8181511.1"/>
    <property type="molecule type" value="Genomic_DNA"/>
</dbReference>
<dbReference type="InterPro" id="IPR000719">
    <property type="entry name" value="Prot_kinase_dom"/>
</dbReference>
<dbReference type="CDD" id="cd00096">
    <property type="entry name" value="Ig"/>
    <property type="match status" value="1"/>
</dbReference>
<dbReference type="EMBL" id="JAFNEN010000511">
    <property type="protein sequence ID" value="KAG8181510.1"/>
    <property type="molecule type" value="Genomic_DNA"/>
</dbReference>
<dbReference type="GO" id="GO:0043025">
    <property type="term" value="C:neuronal cell body"/>
    <property type="evidence" value="ECO:0007669"/>
    <property type="project" value="TreeGrafter"/>
</dbReference>
<dbReference type="GO" id="GO:0008046">
    <property type="term" value="F:axon guidance receptor activity"/>
    <property type="evidence" value="ECO:0007669"/>
    <property type="project" value="TreeGrafter"/>
</dbReference>
<keyword evidence="10" id="KW-0067">ATP-binding</keyword>
<dbReference type="GO" id="GO:0030424">
    <property type="term" value="C:axon"/>
    <property type="evidence" value="ECO:0007669"/>
    <property type="project" value="TreeGrafter"/>
</dbReference>
<keyword evidence="11" id="KW-0460">Magnesium</keyword>
<dbReference type="GO" id="GO:0046872">
    <property type="term" value="F:metal ion binding"/>
    <property type="evidence" value="ECO:0007669"/>
    <property type="project" value="UniProtKB-KW"/>
</dbReference>
<keyword evidence="13" id="KW-0732">Signal</keyword>
<dbReference type="InterPro" id="IPR036179">
    <property type="entry name" value="Ig-like_dom_sf"/>
</dbReference>
<dbReference type="PRINTS" id="PR00109">
    <property type="entry name" value="TYRKINASE"/>
</dbReference>
<dbReference type="Proteomes" id="UP000827092">
    <property type="component" value="Unassembled WGS sequence"/>
</dbReference>
<dbReference type="InterPro" id="IPR050958">
    <property type="entry name" value="Cell_Adh-Cytoskel_Orgn"/>
</dbReference>
<evidence type="ECO:0000256" key="13">
    <source>
        <dbReference type="SAM" id="SignalP"/>
    </source>
</evidence>
<comment type="caution">
    <text evidence="16">The sequence shown here is derived from an EMBL/GenBank/DDBJ whole genome shotgun (WGS) entry which is preliminary data.</text>
</comment>
<keyword evidence="6" id="KW-0675">Receptor</keyword>
<dbReference type="SUPFAM" id="SSF48726">
    <property type="entry name" value="Immunoglobulin"/>
    <property type="match status" value="7"/>
</dbReference>
<keyword evidence="10" id="KW-0547">Nucleotide-binding</keyword>
<feature type="domain" description="Ig-like" evidence="15">
    <location>
        <begin position="586"/>
        <end position="670"/>
    </location>
</feature>
<keyword evidence="5" id="KW-1015">Disulfide bond</keyword>
<dbReference type="InterPro" id="IPR001245">
    <property type="entry name" value="Ser-Thr/Tyr_kinase_cat_dom"/>
</dbReference>
<dbReference type="Pfam" id="PF13927">
    <property type="entry name" value="Ig_3"/>
    <property type="match status" value="4"/>
</dbReference>
<feature type="transmembrane region" description="Helical" evidence="12">
    <location>
        <begin position="700"/>
        <end position="721"/>
    </location>
</feature>
<feature type="binding site" evidence="11">
    <location>
        <position position="925"/>
    </location>
    <ligand>
        <name>Mg(2+)</name>
        <dbReference type="ChEBI" id="CHEBI:18420"/>
    </ligand>
</feature>
<dbReference type="PANTHER" id="PTHR45080:SF21">
    <property type="entry name" value="INACTIVE TYROSINE-PROTEIN KINASE 7"/>
    <property type="match status" value="1"/>
</dbReference>
<organism evidence="16 17">
    <name type="scientific">Oedothorax gibbosus</name>
    <dbReference type="NCBI Taxonomy" id="931172"/>
    <lineage>
        <taxon>Eukaryota</taxon>
        <taxon>Metazoa</taxon>
        <taxon>Ecdysozoa</taxon>
        <taxon>Arthropoda</taxon>
        <taxon>Chelicerata</taxon>
        <taxon>Arachnida</taxon>
        <taxon>Araneae</taxon>
        <taxon>Araneomorphae</taxon>
        <taxon>Entelegynae</taxon>
        <taxon>Araneoidea</taxon>
        <taxon>Linyphiidae</taxon>
        <taxon>Erigoninae</taxon>
        <taxon>Oedothorax</taxon>
    </lineage>
</organism>
<evidence type="ECO:0000256" key="3">
    <source>
        <dbReference type="ARBA" id="ARBA00022989"/>
    </source>
</evidence>
<proteinExistence type="predicted"/>
<dbReference type="SMART" id="SM00409">
    <property type="entry name" value="IG"/>
    <property type="match status" value="7"/>
</dbReference>
<sequence>MGLAAGIVFCYCCIFIALADQDSFFFTPQPEDVTAIEGQSAILKCGASEKANVTFYWTLDGQRIENDRRRHMGTSDLSISRVSTLYDIGEFKCVATNVTSGRSIVSRGAQINILWITDTVRVIADDEDISVGDELVLRCKADGNPETQITWYRNKVQLFRKERISFKANQLHLFNISLQDNGIYSCKAINDAGSVISNENFALKLAGNDSPHIILVPTNVVARVNDTALFECSFENVASVEWYFQERRLENSSRQILYQNGNLQITHVEADDAGLYECKGKSIYPEMTPDHSYIVELQISFIENMTADSLEPRPLNAKKIIAKIHDPFDVACLPPKGLPKPKMWWEDPKGLVINDSGRMRVEDMRLVFSELQETDAGKYTCMAENIAEKKSFSFSLVISAPPIILKEPADIMVNEGESGNFKCTYNKTSSAEVMWLKDEVYLRDTGNHIIFNEHNDSLTVRNVASSDTGVYQCEVKSEGFVPVRSKPASLTVKEKLKFMPAPVNRKLELGSNAKIYCKAGGSTAPVVKWSKIDARSLEWPPHIRDDNGTLHFNQVLNSDSGKYMCVATNSQGIINVTIDVDVIVMPKFTVQPSDTVANEGEKVTLHCLAEGDPLPIIQWDKNNQLNGFNHVRFKVLENGSLFASEVHVDDEGKYGCTAGNSGGLRRHEVSLIVKSKDQNTNIIGRGGFGNEEENTMTKTVAITLGAAGVYIVLVVGLMMWCRYRRARRKAFMLAQATADTENSDIHDMEMKDRTAQKTINETAASEETTEFIKTAKLNHLLVSRKKLSTVLLLGHGECGEVFLAKANFGSLTDTVVMVKSLEEKSERIISEFKNEIFNYSKMNHENVGTILGLCQDAKPHYMIMDYTDWGDLKQFLLATRPEEISKAPKQSPLSVPQILMICQQVAVGMEYLTKQFTHKDLAARNCLISSSFKIKISCPCLSLDTYSQEYYHHESRIVPLRWAPKEAVIGNSWSTKSDVWSFSVLVWEVFSKAELPYSEVSNEDILQKLKNDELKLSTLKDIPETLVKLLEKCMFPNPNDRPSFSEAVAAFVELSVAVEM</sequence>
<dbReference type="AlphaFoldDB" id="A0AAV6UCZ8"/>
<dbReference type="Pfam" id="PF07714">
    <property type="entry name" value="PK_Tyr_Ser-Thr"/>
    <property type="match status" value="1"/>
</dbReference>
<keyword evidence="4 12" id="KW-0472">Membrane</keyword>
<dbReference type="InterPro" id="IPR013098">
    <property type="entry name" value="Ig_I-set"/>
</dbReference>
<keyword evidence="3 12" id="KW-1133">Transmembrane helix</keyword>
<name>A0AAV6UCZ8_9ARAC</name>
<keyword evidence="2 12" id="KW-0812">Transmembrane</keyword>
<evidence type="ECO:0000256" key="11">
    <source>
        <dbReference type="PIRSR" id="PIRSR000615-3"/>
    </source>
</evidence>
<evidence type="ECO:0000259" key="15">
    <source>
        <dbReference type="PROSITE" id="PS50835"/>
    </source>
</evidence>
<dbReference type="InterPro" id="IPR003599">
    <property type="entry name" value="Ig_sub"/>
</dbReference>
<evidence type="ECO:0000256" key="12">
    <source>
        <dbReference type="SAM" id="Phobius"/>
    </source>
</evidence>
<dbReference type="Gene3D" id="2.60.40.10">
    <property type="entry name" value="Immunoglobulins"/>
    <property type="match status" value="7"/>
</dbReference>
<dbReference type="InterPro" id="IPR011009">
    <property type="entry name" value="Kinase-like_dom_sf"/>
</dbReference>
<feature type="domain" description="Protein kinase" evidence="14">
    <location>
        <begin position="787"/>
        <end position="1052"/>
    </location>
</feature>
<dbReference type="PROSITE" id="PS50835">
    <property type="entry name" value="IG_LIKE"/>
    <property type="match status" value="7"/>
</dbReference>
<feature type="binding site" evidence="10">
    <location>
        <position position="757"/>
    </location>
    <ligand>
        <name>ATP</name>
        <dbReference type="ChEBI" id="CHEBI:30616"/>
    </ligand>
</feature>
<feature type="binding site" evidence="10">
    <location>
        <position position="924"/>
    </location>
    <ligand>
        <name>ATP</name>
        <dbReference type="ChEBI" id="CHEBI:30616"/>
    </ligand>
</feature>
<evidence type="ECO:0000256" key="4">
    <source>
        <dbReference type="ARBA" id="ARBA00023136"/>
    </source>
</evidence>
<evidence type="ECO:0000256" key="1">
    <source>
        <dbReference type="ARBA" id="ARBA00004167"/>
    </source>
</evidence>
<dbReference type="SUPFAM" id="SSF56112">
    <property type="entry name" value="Protein kinase-like (PK-like)"/>
    <property type="match status" value="1"/>
</dbReference>
<evidence type="ECO:0000256" key="5">
    <source>
        <dbReference type="ARBA" id="ARBA00023157"/>
    </source>
</evidence>
<feature type="domain" description="Ig-like" evidence="15">
    <location>
        <begin position="312"/>
        <end position="393"/>
    </location>
</feature>
<dbReference type="InterPro" id="IPR007110">
    <property type="entry name" value="Ig-like_dom"/>
</dbReference>
<dbReference type="FunFam" id="1.10.510.10:FF:000200">
    <property type="entry name" value="inactive tyrosine-protein kinase 7"/>
    <property type="match status" value="1"/>
</dbReference>
<evidence type="ECO:0000256" key="9">
    <source>
        <dbReference type="PIRSR" id="PIRSR000615-1"/>
    </source>
</evidence>
<feature type="signal peptide" evidence="13">
    <location>
        <begin position="1"/>
        <end position="19"/>
    </location>
</feature>
<feature type="domain" description="Ig-like" evidence="15">
    <location>
        <begin position="211"/>
        <end position="288"/>
    </location>
</feature>
<protein>
    <recommendedName>
        <fullName evidence="18">Inactive tyrosine-protein kinase 7</fullName>
    </recommendedName>
</protein>
<gene>
    <name evidence="16" type="ORF">JTE90_018747</name>
</gene>
<keyword evidence="11" id="KW-0479">Metal-binding</keyword>
<keyword evidence="7" id="KW-0325">Glycoprotein</keyword>
<feature type="chain" id="PRO_5044715349" description="Inactive tyrosine-protein kinase 7" evidence="13">
    <location>
        <begin position="20"/>
        <end position="1060"/>
    </location>
</feature>
<feature type="domain" description="Ig-like" evidence="15">
    <location>
        <begin position="28"/>
        <end position="112"/>
    </location>
</feature>
<dbReference type="PROSITE" id="PS00109">
    <property type="entry name" value="PROTEIN_KINASE_TYR"/>
    <property type="match status" value="1"/>
</dbReference>
<keyword evidence="17" id="KW-1185">Reference proteome</keyword>
<accession>A0AAV6UCZ8</accession>
<dbReference type="PANTHER" id="PTHR45080">
    <property type="entry name" value="CONTACTIN 5"/>
    <property type="match status" value="1"/>
</dbReference>
<evidence type="ECO:0000256" key="2">
    <source>
        <dbReference type="ARBA" id="ARBA00022692"/>
    </source>
</evidence>
<evidence type="ECO:0000256" key="8">
    <source>
        <dbReference type="ARBA" id="ARBA00023319"/>
    </source>
</evidence>
<dbReference type="GO" id="GO:0005524">
    <property type="term" value="F:ATP binding"/>
    <property type="evidence" value="ECO:0007669"/>
    <property type="project" value="UniProtKB-KW"/>
</dbReference>
<dbReference type="PROSITE" id="PS50011">
    <property type="entry name" value="PROTEIN_KINASE_DOM"/>
    <property type="match status" value="1"/>
</dbReference>
<evidence type="ECO:0000259" key="14">
    <source>
        <dbReference type="PROSITE" id="PS50011"/>
    </source>
</evidence>
<dbReference type="InterPro" id="IPR013783">
    <property type="entry name" value="Ig-like_fold"/>
</dbReference>
<feature type="domain" description="Ig-like" evidence="15">
    <location>
        <begin position="118"/>
        <end position="202"/>
    </location>
</feature>